<gene>
    <name evidence="1" type="ORF">PACLA_8A064946</name>
</gene>
<organism evidence="1 2">
    <name type="scientific">Paramuricea clavata</name>
    <name type="common">Red gorgonian</name>
    <name type="synonym">Violescent sea-whip</name>
    <dbReference type="NCBI Taxonomy" id="317549"/>
    <lineage>
        <taxon>Eukaryota</taxon>
        <taxon>Metazoa</taxon>
        <taxon>Cnidaria</taxon>
        <taxon>Anthozoa</taxon>
        <taxon>Octocorallia</taxon>
        <taxon>Malacalcyonacea</taxon>
        <taxon>Plexauridae</taxon>
        <taxon>Paramuricea</taxon>
    </lineage>
</organism>
<keyword evidence="2" id="KW-1185">Reference proteome</keyword>
<proteinExistence type="predicted"/>
<dbReference type="Proteomes" id="UP001152795">
    <property type="component" value="Unassembled WGS sequence"/>
</dbReference>
<feature type="non-terminal residue" evidence="1">
    <location>
        <position position="157"/>
    </location>
</feature>
<dbReference type="OrthoDB" id="6740702at2759"/>
<accession>A0A7D9K5J8</accession>
<protein>
    <submittedName>
        <fullName evidence="1">Uncharacterized protein</fullName>
    </submittedName>
</protein>
<dbReference type="EMBL" id="CACRXK020027191">
    <property type="protein sequence ID" value="CAB4040743.1"/>
    <property type="molecule type" value="Genomic_DNA"/>
</dbReference>
<sequence length="157" mass="18195">MCAFFRIKNNDNLCLARAIVVAKAKVDLDSEHDYISDCRRPLQRHRAQELHEKAGVPEGQCGLNEVKAFQTYLTDYQLNIVSKEHQSTLIYSSPDAEKRIYLYSHDNHYDIITSMPGFIARKKYCHACKKGYDKIEDHLCGDTCKLCYTQNCPIENW</sequence>
<evidence type="ECO:0000313" key="1">
    <source>
        <dbReference type="EMBL" id="CAB4040743.1"/>
    </source>
</evidence>
<comment type="caution">
    <text evidence="1">The sequence shown here is derived from an EMBL/GenBank/DDBJ whole genome shotgun (WGS) entry which is preliminary data.</text>
</comment>
<name>A0A7D9K5J8_PARCT</name>
<evidence type="ECO:0000313" key="2">
    <source>
        <dbReference type="Proteomes" id="UP001152795"/>
    </source>
</evidence>
<reference evidence="1" key="1">
    <citation type="submission" date="2020-04" db="EMBL/GenBank/DDBJ databases">
        <authorList>
            <person name="Alioto T."/>
            <person name="Alioto T."/>
            <person name="Gomez Garrido J."/>
        </authorList>
    </citation>
    <scope>NUCLEOTIDE SEQUENCE</scope>
    <source>
        <strain evidence="1">A484AB</strain>
    </source>
</reference>
<dbReference type="AlphaFoldDB" id="A0A7D9K5J8"/>